<dbReference type="Pfam" id="PF01047">
    <property type="entry name" value="MarR"/>
    <property type="match status" value="1"/>
</dbReference>
<dbReference type="InterPro" id="IPR039422">
    <property type="entry name" value="MarR/SlyA-like"/>
</dbReference>
<dbReference type="InterPro" id="IPR036388">
    <property type="entry name" value="WH-like_DNA-bd_sf"/>
</dbReference>
<gene>
    <name evidence="2" type="ORF">CBI38_26760</name>
</gene>
<dbReference type="PROSITE" id="PS50995">
    <property type="entry name" value="HTH_MARR_2"/>
    <property type="match status" value="1"/>
</dbReference>
<dbReference type="OrthoDB" id="4404499at2"/>
<accession>A0A2S2C1I4</accession>
<dbReference type="KEGG" id="roz:CBI38_26760"/>
<dbReference type="AlphaFoldDB" id="A0A2S2C1I4"/>
<organism evidence="2 3">
    <name type="scientific">Rhodococcus oxybenzonivorans</name>
    <dbReference type="NCBI Taxonomy" id="1990687"/>
    <lineage>
        <taxon>Bacteria</taxon>
        <taxon>Bacillati</taxon>
        <taxon>Actinomycetota</taxon>
        <taxon>Actinomycetes</taxon>
        <taxon>Mycobacteriales</taxon>
        <taxon>Nocardiaceae</taxon>
        <taxon>Rhodococcus</taxon>
    </lineage>
</organism>
<dbReference type="PANTHER" id="PTHR33164">
    <property type="entry name" value="TRANSCRIPTIONAL REGULATOR, MARR FAMILY"/>
    <property type="match status" value="1"/>
</dbReference>
<keyword evidence="3" id="KW-1185">Reference proteome</keyword>
<proteinExistence type="predicted"/>
<protein>
    <submittedName>
        <fullName evidence="2">MarR family transcriptional regulator</fullName>
    </submittedName>
</protein>
<name>A0A2S2C1I4_9NOCA</name>
<evidence type="ECO:0000313" key="2">
    <source>
        <dbReference type="EMBL" id="AWK74618.1"/>
    </source>
</evidence>
<evidence type="ECO:0000259" key="1">
    <source>
        <dbReference type="PROSITE" id="PS50995"/>
    </source>
</evidence>
<dbReference type="GO" id="GO:0006950">
    <property type="term" value="P:response to stress"/>
    <property type="evidence" value="ECO:0007669"/>
    <property type="project" value="TreeGrafter"/>
</dbReference>
<evidence type="ECO:0000313" key="3">
    <source>
        <dbReference type="Proteomes" id="UP000245711"/>
    </source>
</evidence>
<dbReference type="InterPro" id="IPR000835">
    <property type="entry name" value="HTH_MarR-typ"/>
</dbReference>
<feature type="domain" description="HTH marR-type" evidence="1">
    <location>
        <begin position="40"/>
        <end position="173"/>
    </location>
</feature>
<dbReference type="GO" id="GO:0003700">
    <property type="term" value="F:DNA-binding transcription factor activity"/>
    <property type="evidence" value="ECO:0007669"/>
    <property type="project" value="InterPro"/>
</dbReference>
<dbReference type="InterPro" id="IPR036390">
    <property type="entry name" value="WH_DNA-bd_sf"/>
</dbReference>
<sequence length="184" mass="20830">MSDDAAPVPVEVPERLDFWSFIELANRRLSTEYGSTHQLATQVLLTLNRASNVVTYDLESSIHRPRGLSWSSFRLMFVTWLAGPIDAKSAAELTGMSRAAVSNLTKSLVGAGLMERTPDERDGRSVQLSLTERGRREIGEIYREQNEREHAWASVLTEPEQRILVMLLDKLITNRSQFDVRGRN</sequence>
<reference evidence="2 3" key="1">
    <citation type="submission" date="2017-05" db="EMBL/GenBank/DDBJ databases">
        <title>Isolation of Rhodococcus sp. S2-17 biodegrading of BP-3.</title>
        <authorList>
            <person name="Lee Y."/>
            <person name="Kim K.H."/>
            <person name="Chun B.H."/>
            <person name="Jung H.S."/>
            <person name="Jeon C.O."/>
        </authorList>
    </citation>
    <scope>NUCLEOTIDE SEQUENCE [LARGE SCALE GENOMIC DNA]</scope>
    <source>
        <strain evidence="2 3">S2-17</strain>
    </source>
</reference>
<dbReference type="Proteomes" id="UP000245711">
    <property type="component" value="Chromosome"/>
</dbReference>
<dbReference type="EMBL" id="CP021354">
    <property type="protein sequence ID" value="AWK74618.1"/>
    <property type="molecule type" value="Genomic_DNA"/>
</dbReference>
<dbReference type="SUPFAM" id="SSF46785">
    <property type="entry name" value="Winged helix' DNA-binding domain"/>
    <property type="match status" value="1"/>
</dbReference>
<dbReference type="Gene3D" id="1.10.10.10">
    <property type="entry name" value="Winged helix-like DNA-binding domain superfamily/Winged helix DNA-binding domain"/>
    <property type="match status" value="1"/>
</dbReference>
<dbReference type="PANTHER" id="PTHR33164:SF43">
    <property type="entry name" value="HTH-TYPE TRANSCRIPTIONAL REPRESSOR YETL"/>
    <property type="match status" value="1"/>
</dbReference>
<dbReference type="SMART" id="SM00347">
    <property type="entry name" value="HTH_MARR"/>
    <property type="match status" value="1"/>
</dbReference>
<dbReference type="RefSeq" id="WP_109333715.1">
    <property type="nucleotide sequence ID" value="NZ_CP021354.1"/>
</dbReference>